<proteinExistence type="predicted"/>
<dbReference type="PROSITE" id="PS50043">
    <property type="entry name" value="HTH_LUXR_2"/>
    <property type="match status" value="1"/>
</dbReference>
<dbReference type="CDD" id="cd06170">
    <property type="entry name" value="LuxR_C_like"/>
    <property type="match status" value="1"/>
</dbReference>
<dbReference type="GO" id="GO:0003677">
    <property type="term" value="F:DNA binding"/>
    <property type="evidence" value="ECO:0007669"/>
    <property type="project" value="UniProtKB-KW"/>
</dbReference>
<gene>
    <name evidence="7" type="ORF">GCM10017783_21170</name>
</gene>
<dbReference type="Gene3D" id="1.10.10.10">
    <property type="entry name" value="Winged helix-like DNA-binding domain superfamily/Winged helix DNA-binding domain"/>
    <property type="match status" value="1"/>
</dbReference>
<protein>
    <submittedName>
        <fullName evidence="7">DNA-binding response regulator</fullName>
    </submittedName>
</protein>
<keyword evidence="4" id="KW-0597">Phosphoprotein</keyword>
<evidence type="ECO:0000256" key="4">
    <source>
        <dbReference type="PROSITE-ProRule" id="PRU00169"/>
    </source>
</evidence>
<dbReference type="CDD" id="cd17537">
    <property type="entry name" value="REC_FixJ"/>
    <property type="match status" value="1"/>
</dbReference>
<evidence type="ECO:0000256" key="2">
    <source>
        <dbReference type="ARBA" id="ARBA00023125"/>
    </source>
</evidence>
<evidence type="ECO:0000256" key="3">
    <source>
        <dbReference type="ARBA" id="ARBA00023163"/>
    </source>
</evidence>
<sequence length="209" mass="22845">MAMLEPTVYLVDDDEAVRDALAFLLGTVGLRTEVFSDGVALQDSLNPDAVGCLLLDIRMPHVSGLQVQEALQAQGVDLPVIIMTGHGNVDLCRRAFRQGAVDFLEKPVDETVLLETVQGAIRQQLSKRERAEATVQAQACLARLTEREREVLHGLMEGQTSKQTARALGISSRTIETHRASLFEKLEVGSLAQLMRKYLSVVDSKPGPP</sequence>
<dbReference type="PANTHER" id="PTHR44688">
    <property type="entry name" value="DNA-BINDING TRANSCRIPTIONAL ACTIVATOR DEVR_DOSR"/>
    <property type="match status" value="1"/>
</dbReference>
<evidence type="ECO:0000259" key="6">
    <source>
        <dbReference type="PROSITE" id="PS50110"/>
    </source>
</evidence>
<dbReference type="PROSITE" id="PS50110">
    <property type="entry name" value="RESPONSE_REGULATORY"/>
    <property type="match status" value="1"/>
</dbReference>
<reference evidence="8" key="1">
    <citation type="journal article" date="2019" name="Int. J. Syst. Evol. Microbiol.">
        <title>The Global Catalogue of Microorganisms (GCM) 10K type strain sequencing project: providing services to taxonomists for standard genome sequencing and annotation.</title>
        <authorList>
            <consortium name="The Broad Institute Genomics Platform"/>
            <consortium name="The Broad Institute Genome Sequencing Center for Infectious Disease"/>
            <person name="Wu L."/>
            <person name="Ma J."/>
        </authorList>
    </citation>
    <scope>NUCLEOTIDE SEQUENCE [LARGE SCALE GENOMIC DNA]</scope>
    <source>
        <strain evidence="8">CGMCC 1.18439</strain>
    </source>
</reference>
<feature type="domain" description="Response regulatory" evidence="6">
    <location>
        <begin position="7"/>
        <end position="121"/>
    </location>
</feature>
<evidence type="ECO:0000259" key="5">
    <source>
        <dbReference type="PROSITE" id="PS50043"/>
    </source>
</evidence>
<comment type="caution">
    <text evidence="7">The sequence shown here is derived from an EMBL/GenBank/DDBJ whole genome shotgun (WGS) entry which is preliminary data.</text>
</comment>
<feature type="modified residue" description="4-aspartylphosphate" evidence="4">
    <location>
        <position position="56"/>
    </location>
</feature>
<dbReference type="Gene3D" id="3.40.50.2300">
    <property type="match status" value="1"/>
</dbReference>
<feature type="domain" description="HTH luxR-type" evidence="5">
    <location>
        <begin position="137"/>
        <end position="202"/>
    </location>
</feature>
<dbReference type="InterPro" id="IPR001789">
    <property type="entry name" value="Sig_transdc_resp-reg_receiver"/>
</dbReference>
<accession>A0ABQ3KBP6</accession>
<name>A0ABQ3KBP6_9DEIO</name>
<dbReference type="SMART" id="SM00448">
    <property type="entry name" value="REC"/>
    <property type="match status" value="1"/>
</dbReference>
<keyword evidence="1" id="KW-0805">Transcription regulation</keyword>
<evidence type="ECO:0000313" key="8">
    <source>
        <dbReference type="Proteomes" id="UP000632154"/>
    </source>
</evidence>
<dbReference type="PRINTS" id="PR00038">
    <property type="entry name" value="HTHLUXR"/>
</dbReference>
<keyword evidence="8" id="KW-1185">Reference proteome</keyword>
<dbReference type="InterPro" id="IPR011006">
    <property type="entry name" value="CheY-like_superfamily"/>
</dbReference>
<dbReference type="SUPFAM" id="SSF46894">
    <property type="entry name" value="C-terminal effector domain of the bipartite response regulators"/>
    <property type="match status" value="1"/>
</dbReference>
<dbReference type="Pfam" id="PF00072">
    <property type="entry name" value="Response_reg"/>
    <property type="match status" value="1"/>
</dbReference>
<dbReference type="InterPro" id="IPR000792">
    <property type="entry name" value="Tscrpt_reg_LuxR_C"/>
</dbReference>
<dbReference type="Proteomes" id="UP000632154">
    <property type="component" value="Unassembled WGS sequence"/>
</dbReference>
<evidence type="ECO:0000313" key="7">
    <source>
        <dbReference type="EMBL" id="GHG08356.1"/>
    </source>
</evidence>
<dbReference type="InterPro" id="IPR016032">
    <property type="entry name" value="Sig_transdc_resp-reg_C-effctor"/>
</dbReference>
<dbReference type="SMART" id="SM00421">
    <property type="entry name" value="HTH_LUXR"/>
    <property type="match status" value="1"/>
</dbReference>
<dbReference type="EMBL" id="BNAL01000031">
    <property type="protein sequence ID" value="GHG08356.1"/>
    <property type="molecule type" value="Genomic_DNA"/>
</dbReference>
<dbReference type="SUPFAM" id="SSF52172">
    <property type="entry name" value="CheY-like"/>
    <property type="match status" value="1"/>
</dbReference>
<dbReference type="Pfam" id="PF00196">
    <property type="entry name" value="GerE"/>
    <property type="match status" value="1"/>
</dbReference>
<keyword evidence="3" id="KW-0804">Transcription</keyword>
<dbReference type="PANTHER" id="PTHR44688:SF16">
    <property type="entry name" value="DNA-BINDING TRANSCRIPTIONAL ACTIVATOR DEVR_DOSR"/>
    <property type="match status" value="1"/>
</dbReference>
<organism evidence="7 8">
    <name type="scientific">Deinococcus piscis</name>
    <dbReference type="NCBI Taxonomy" id="394230"/>
    <lineage>
        <taxon>Bacteria</taxon>
        <taxon>Thermotogati</taxon>
        <taxon>Deinococcota</taxon>
        <taxon>Deinococci</taxon>
        <taxon>Deinococcales</taxon>
        <taxon>Deinococcaceae</taxon>
        <taxon>Deinococcus</taxon>
    </lineage>
</organism>
<keyword evidence="2 7" id="KW-0238">DNA-binding</keyword>
<dbReference type="InterPro" id="IPR036388">
    <property type="entry name" value="WH-like_DNA-bd_sf"/>
</dbReference>
<evidence type="ECO:0000256" key="1">
    <source>
        <dbReference type="ARBA" id="ARBA00023015"/>
    </source>
</evidence>